<dbReference type="InterPro" id="IPR043796">
    <property type="entry name" value="ESX-1_EspA/EspE-like"/>
</dbReference>
<organism evidence="2 3">
    <name type="scientific">Mycolicibacterium mucogenicum</name>
    <name type="common">Mycobacterium mucogenicum</name>
    <dbReference type="NCBI Taxonomy" id="56689"/>
    <lineage>
        <taxon>Bacteria</taxon>
        <taxon>Bacillati</taxon>
        <taxon>Actinomycetota</taxon>
        <taxon>Actinomycetes</taxon>
        <taxon>Mycobacteriales</taxon>
        <taxon>Mycobacteriaceae</taxon>
        <taxon>Mycolicibacterium</taxon>
    </lineage>
</organism>
<gene>
    <name evidence="2" type="ORF">EUA03_22890</name>
</gene>
<evidence type="ECO:0000313" key="2">
    <source>
        <dbReference type="EMBL" id="TDK85404.1"/>
    </source>
</evidence>
<dbReference type="Pfam" id="PF18879">
    <property type="entry name" value="EspA_EspE"/>
    <property type="match status" value="1"/>
</dbReference>
<protein>
    <submittedName>
        <fullName evidence="2">DUF4226 domain-containing protein</fullName>
    </submittedName>
</protein>
<feature type="domain" description="ESX-1 secretion-associated protein EspA/EspE-like" evidence="1">
    <location>
        <begin position="18"/>
        <end position="99"/>
    </location>
</feature>
<name>A0A4R5W8V5_MYCMU</name>
<dbReference type="EMBL" id="SDLO01000025">
    <property type="protein sequence ID" value="TDK85404.1"/>
    <property type="molecule type" value="Genomic_DNA"/>
</dbReference>
<accession>A0A4R5W8V5</accession>
<comment type="caution">
    <text evidence="2">The sequence shown here is derived from an EMBL/GenBank/DDBJ whole genome shotgun (WGS) entry which is preliminary data.</text>
</comment>
<proteinExistence type="predicted"/>
<dbReference type="RefSeq" id="WP_133428009.1">
    <property type="nucleotide sequence ID" value="NZ_SDLO01000025.1"/>
</dbReference>
<dbReference type="AlphaFoldDB" id="A0A4R5W8V5"/>
<evidence type="ECO:0000259" key="1">
    <source>
        <dbReference type="Pfam" id="PF18879"/>
    </source>
</evidence>
<evidence type="ECO:0000313" key="3">
    <source>
        <dbReference type="Proteomes" id="UP000294929"/>
    </source>
</evidence>
<sequence>MEPLDAFLLMWERARATFGDGVPHDRTEYDKSAELRGLQDQVKAAGPGEDWTGAAADLYADANDRHSQALGRLADLDKRLGDELERSADVVNGGRRELDALKHWVTDLADEAKKTPTAAADHALWSAIGKASGDVADIIARSHTDLSGVAGRIQSLDSEFDDF</sequence>
<reference evidence="2 3" key="1">
    <citation type="submission" date="2019-01" db="EMBL/GenBank/DDBJ databases">
        <title>High-quality-draft genome sequences of five non-tuberculosis mycobacteriaceae isolated from a nosocomial environment.</title>
        <authorList>
            <person name="Tiago I."/>
            <person name="Alarico S."/>
            <person name="Pereira S.G."/>
            <person name="Coelho C."/>
            <person name="Maranha A."/>
            <person name="Empadinhas N."/>
        </authorList>
    </citation>
    <scope>NUCLEOTIDE SEQUENCE [LARGE SCALE GENOMIC DNA]</scope>
    <source>
        <strain evidence="2 3">24AIII</strain>
    </source>
</reference>
<dbReference type="Proteomes" id="UP000294929">
    <property type="component" value="Unassembled WGS sequence"/>
</dbReference>